<dbReference type="GO" id="GO:0005198">
    <property type="term" value="F:structural molecule activity"/>
    <property type="evidence" value="ECO:0007669"/>
    <property type="project" value="InterPro"/>
</dbReference>
<feature type="domain" description="Flagellar basal body rod protein N-terminal" evidence="7">
    <location>
        <begin position="6"/>
        <end position="35"/>
    </location>
</feature>
<dbReference type="InterPro" id="IPR002371">
    <property type="entry name" value="FlgK"/>
</dbReference>
<dbReference type="RefSeq" id="WP_166847693.1">
    <property type="nucleotide sequence ID" value="NZ_JAAONY010000003.1"/>
</dbReference>
<sequence length="1022" mass="108026">MSNGLLNIGRTGLQVSQNQLNTTGNNITNANTPGYSRQRVDVATQDSFLTSAGYIGTGAKAIDIERVVNQFVIEQVRVSGSTYSHLDEYSNKLSHLDNLLANKSSAMSEVLNTFTASVATASDDPASLPARESVLAQSRILAERFNTLDKTMSDIASGINDELESITQQINILANAIGTLNKQIVESSGSASIQGPNSLFDQRDELMKELSSLVNVSVVNENDGSANVFFGNGQSLVVGATTYELRTIQGKADPSRADLVIQDGATLKTITQDVTGGKMGGLLEYRKNFLDPAINELGRMAITISDTMNRIQAGGLDLEGHYGSDLFRDINDRESVLSRVAYHVENESPNDRIISVEITDTSKLSADNFEMRLTGGAPSVFEILDSKGSVVKTGGLDGVFPQTIEMDGFKITLESGNFSNGDRFIIKPTHNGAGNISLTGIQADGLAFAQPIVTGTSSGNTGNGSISKGNVVSAVDPKTGELLPTFQKSGALAPPLLIQFTSETSYDVLDNTDPSNPISLVPPLENLKFTPGISNEILPGNDGQTFMISDGFNAARTPMANEVVSGPIGTEAPNAIVDEVITISRTLDNGSIDNQKLVIPQGQSAQAAAALLSEADGVSATASSYAEFNVQDNGVGTDFEFYLNGKQLTLSQPNLLGTLPSPMTNDYLADAINTDGNLQAQGIRAVSDGKSVKVYSNQGVDLKFQVEGGTGDSVEFKGKAPASALGTVNVNNPVNFNAGGPNSFSLDLFDGPAGASNPRTVELEGSFSDTKLLLEHVQTQVDKAFGEAGKVTVAQNPDGTIRFDTVDNDMATRLRVTGPLGADPLGLAAAVAQGTQRPDDILQVNGVGAGNVQALTFAGQVSVTMEDGYTLGTDAASRGNFFSQSSSAQPAFMGYGLNISGNPDKGDKFTVDFNTDGSSDNRNAQALIQLMDQQTVGGQASFQQAYSQIVEKIATETFEAKSNRDAAKVVHEQAVSQRNSISAVNLDEEAANLIKFEQIYNASSQIINVSRQTFDTLLGIFR</sequence>
<dbReference type="InterPro" id="IPR001444">
    <property type="entry name" value="Flag_bb_rod_N"/>
</dbReference>
<keyword evidence="12" id="KW-1185">Reference proteome</keyword>
<protein>
    <recommendedName>
        <fullName evidence="4">Flagellar hook-associated protein 1</fullName>
    </recommendedName>
</protein>
<dbReference type="Pfam" id="PF21158">
    <property type="entry name" value="flgK_1st_1"/>
    <property type="match status" value="1"/>
</dbReference>
<accession>A0A7X0JWF1</accession>
<evidence type="ECO:0000259" key="10">
    <source>
        <dbReference type="Pfam" id="PF22638"/>
    </source>
</evidence>
<comment type="caution">
    <text evidence="11">The sequence shown here is derived from an EMBL/GenBank/DDBJ whole genome shotgun (WGS) entry which is preliminary data.</text>
</comment>
<feature type="domain" description="Flagellar hook-associated protein 1 D2-like" evidence="9">
    <location>
        <begin position="352"/>
        <end position="428"/>
    </location>
</feature>
<dbReference type="GO" id="GO:0044780">
    <property type="term" value="P:bacterial-type flagellum assembly"/>
    <property type="evidence" value="ECO:0007669"/>
    <property type="project" value="InterPro"/>
</dbReference>
<dbReference type="GO" id="GO:0009424">
    <property type="term" value="C:bacterial-type flagellum hook"/>
    <property type="evidence" value="ECO:0007669"/>
    <property type="project" value="InterPro"/>
</dbReference>
<dbReference type="InterPro" id="IPR049119">
    <property type="entry name" value="FlgK_D2-like"/>
</dbReference>
<gene>
    <name evidence="11" type="ORF">HNR48_003792</name>
</gene>
<keyword evidence="5" id="KW-0964">Secreted</keyword>
<dbReference type="Pfam" id="PF22638">
    <property type="entry name" value="FlgK_D1"/>
    <property type="match status" value="1"/>
</dbReference>
<dbReference type="AlphaFoldDB" id="A0A7X0JWF1"/>
<dbReference type="InterPro" id="IPR053927">
    <property type="entry name" value="FlgK_helical"/>
</dbReference>
<reference evidence="11 12" key="1">
    <citation type="submission" date="2020-08" db="EMBL/GenBank/DDBJ databases">
        <title>Genomic Encyclopedia of Type Strains, Phase IV (KMG-IV): sequencing the most valuable type-strain genomes for metagenomic binning, comparative biology and taxonomic classification.</title>
        <authorList>
            <person name="Goeker M."/>
        </authorList>
    </citation>
    <scope>NUCLEOTIDE SEQUENCE [LARGE SCALE GENOMIC DNA]</scope>
    <source>
        <strain evidence="11 12">DSM 22368</strain>
    </source>
</reference>
<feature type="domain" description="Flagellar basal-body/hook protein C-terminal" evidence="8">
    <location>
        <begin position="978"/>
        <end position="1019"/>
    </location>
</feature>
<dbReference type="InterPro" id="IPR010930">
    <property type="entry name" value="Flg_bb/hook_C_dom"/>
</dbReference>
<dbReference type="SUPFAM" id="SSF64518">
    <property type="entry name" value="Phase 1 flagellin"/>
    <property type="match status" value="2"/>
</dbReference>
<dbReference type="EMBL" id="JACHHT010000003">
    <property type="protein sequence ID" value="MBB6523490.1"/>
    <property type="molecule type" value="Genomic_DNA"/>
</dbReference>
<evidence type="ECO:0000256" key="2">
    <source>
        <dbReference type="ARBA" id="ARBA00004613"/>
    </source>
</evidence>
<dbReference type="InParanoid" id="A0A7X0JWF1"/>
<evidence type="ECO:0000256" key="6">
    <source>
        <dbReference type="ARBA" id="ARBA00023143"/>
    </source>
</evidence>
<dbReference type="Pfam" id="PF06429">
    <property type="entry name" value="Flg_bbr_C"/>
    <property type="match status" value="1"/>
</dbReference>
<name>A0A7X0JWF1_9GAMM</name>
<keyword evidence="11" id="KW-0969">Cilium</keyword>
<keyword evidence="11" id="KW-0282">Flagellum</keyword>
<dbReference type="Pfam" id="PF00460">
    <property type="entry name" value="Flg_bb_rod"/>
    <property type="match status" value="1"/>
</dbReference>
<dbReference type="PANTHER" id="PTHR30033:SF1">
    <property type="entry name" value="FLAGELLAR HOOK-ASSOCIATED PROTEIN 1"/>
    <property type="match status" value="1"/>
</dbReference>
<evidence type="ECO:0000256" key="5">
    <source>
        <dbReference type="ARBA" id="ARBA00022525"/>
    </source>
</evidence>
<feature type="domain" description="Flagellar hook-associated protein FlgK helical" evidence="10">
    <location>
        <begin position="93"/>
        <end position="327"/>
    </location>
</feature>
<evidence type="ECO:0000259" key="8">
    <source>
        <dbReference type="Pfam" id="PF06429"/>
    </source>
</evidence>
<evidence type="ECO:0000256" key="1">
    <source>
        <dbReference type="ARBA" id="ARBA00004365"/>
    </source>
</evidence>
<proteinExistence type="inferred from homology"/>
<evidence type="ECO:0000313" key="12">
    <source>
        <dbReference type="Proteomes" id="UP000528457"/>
    </source>
</evidence>
<dbReference type="PANTHER" id="PTHR30033">
    <property type="entry name" value="FLAGELLAR HOOK-ASSOCIATED PROTEIN 1"/>
    <property type="match status" value="1"/>
</dbReference>
<evidence type="ECO:0000256" key="3">
    <source>
        <dbReference type="ARBA" id="ARBA00009677"/>
    </source>
</evidence>
<dbReference type="PRINTS" id="PR01005">
    <property type="entry name" value="FLGHOOKAP1"/>
</dbReference>
<dbReference type="Proteomes" id="UP000528457">
    <property type="component" value="Unassembled WGS sequence"/>
</dbReference>
<comment type="subcellular location">
    <subcellularLocation>
        <location evidence="1">Bacterial flagellum</location>
    </subcellularLocation>
    <subcellularLocation>
        <location evidence="2">Secreted</location>
    </subcellularLocation>
</comment>
<evidence type="ECO:0000259" key="7">
    <source>
        <dbReference type="Pfam" id="PF00460"/>
    </source>
</evidence>
<dbReference type="GO" id="GO:0005576">
    <property type="term" value="C:extracellular region"/>
    <property type="evidence" value="ECO:0007669"/>
    <property type="project" value="UniProtKB-SubCell"/>
</dbReference>
<evidence type="ECO:0000313" key="11">
    <source>
        <dbReference type="EMBL" id="MBB6523490.1"/>
    </source>
</evidence>
<organism evidence="11 12">
    <name type="scientific">Pseudoteredinibacter isoporae</name>
    <dbReference type="NCBI Taxonomy" id="570281"/>
    <lineage>
        <taxon>Bacteria</taxon>
        <taxon>Pseudomonadati</taxon>
        <taxon>Pseudomonadota</taxon>
        <taxon>Gammaproteobacteria</taxon>
        <taxon>Cellvibrionales</taxon>
        <taxon>Cellvibrionaceae</taxon>
        <taxon>Pseudoteredinibacter</taxon>
    </lineage>
</organism>
<comment type="similarity">
    <text evidence="3">Belongs to the flagella basal body rod proteins family.</text>
</comment>
<evidence type="ECO:0000259" key="9">
    <source>
        <dbReference type="Pfam" id="PF21158"/>
    </source>
</evidence>
<dbReference type="NCBIfam" id="TIGR02492">
    <property type="entry name" value="flgK_ends"/>
    <property type="match status" value="1"/>
</dbReference>
<keyword evidence="6" id="KW-0975">Bacterial flagellum</keyword>
<evidence type="ECO:0000256" key="4">
    <source>
        <dbReference type="ARBA" id="ARBA00016244"/>
    </source>
</evidence>
<keyword evidence="11" id="KW-0966">Cell projection</keyword>